<evidence type="ECO:0000259" key="1">
    <source>
        <dbReference type="Pfam" id="PF07045"/>
    </source>
</evidence>
<sequence length="101" mass="11353">MVKGYWVIDIDVHDQEQFQAYLAATPEILKKYGARFLVRGGNPLVPEGSARSLNTIVEFPSYQTALDCWNSTEYQQAITLRLPASTFDLIIIEGYEGPQPS</sequence>
<feature type="domain" description="DUF1330" evidence="1">
    <location>
        <begin position="3"/>
        <end position="95"/>
    </location>
</feature>
<proteinExistence type="predicted"/>
<dbReference type="PANTHER" id="PTHR41521">
    <property type="match status" value="1"/>
</dbReference>
<dbReference type="Proteomes" id="UP001649230">
    <property type="component" value="Chromosome"/>
</dbReference>
<accession>A0ABY3SKE5</accession>
<dbReference type="Gene3D" id="3.30.70.100">
    <property type="match status" value="1"/>
</dbReference>
<protein>
    <submittedName>
        <fullName evidence="2">DUF1330 domain-containing protein</fullName>
    </submittedName>
</protein>
<reference evidence="2 3" key="1">
    <citation type="journal article" date="2024" name="Int. J. Syst. Evol. Microbiol.">
        <title>Paenibacillus hexagrammi sp. nov., a novel bacterium isolated from the gut content of Hexagrammos agrammus.</title>
        <authorList>
            <person name="Jung H.K."/>
            <person name="Kim D.G."/>
            <person name="Zin H."/>
            <person name="Park J."/>
            <person name="Jung H."/>
            <person name="Kim Y.O."/>
            <person name="Kong H.J."/>
            <person name="Kim J.W."/>
            <person name="Kim Y.S."/>
        </authorList>
    </citation>
    <scope>NUCLEOTIDE SEQUENCE [LARGE SCALE GENOMIC DNA]</scope>
    <source>
        <strain evidence="2 3">YPD9-1</strain>
    </source>
</reference>
<dbReference type="EMBL" id="CP090978">
    <property type="protein sequence ID" value="UJF34174.1"/>
    <property type="molecule type" value="Genomic_DNA"/>
</dbReference>
<gene>
    <name evidence="2" type="ORF">L0M14_02785</name>
</gene>
<dbReference type="InterPro" id="IPR010753">
    <property type="entry name" value="DUF1330"/>
</dbReference>
<keyword evidence="3" id="KW-1185">Reference proteome</keyword>
<dbReference type="PANTHER" id="PTHR41521:SF4">
    <property type="entry name" value="BLR0684 PROTEIN"/>
    <property type="match status" value="1"/>
</dbReference>
<evidence type="ECO:0000313" key="3">
    <source>
        <dbReference type="Proteomes" id="UP001649230"/>
    </source>
</evidence>
<dbReference type="Pfam" id="PF07045">
    <property type="entry name" value="DUF1330"/>
    <property type="match status" value="1"/>
</dbReference>
<organism evidence="2 3">
    <name type="scientific">Paenibacillus hexagrammi</name>
    <dbReference type="NCBI Taxonomy" id="2908839"/>
    <lineage>
        <taxon>Bacteria</taxon>
        <taxon>Bacillati</taxon>
        <taxon>Bacillota</taxon>
        <taxon>Bacilli</taxon>
        <taxon>Bacillales</taxon>
        <taxon>Paenibacillaceae</taxon>
        <taxon>Paenibacillus</taxon>
    </lineage>
</organism>
<dbReference type="SUPFAM" id="SSF54909">
    <property type="entry name" value="Dimeric alpha+beta barrel"/>
    <property type="match status" value="1"/>
</dbReference>
<evidence type="ECO:0000313" key="2">
    <source>
        <dbReference type="EMBL" id="UJF34174.1"/>
    </source>
</evidence>
<dbReference type="RefSeq" id="WP_235120589.1">
    <property type="nucleotide sequence ID" value="NZ_CP090978.1"/>
</dbReference>
<dbReference type="InterPro" id="IPR011008">
    <property type="entry name" value="Dimeric_a/b-barrel"/>
</dbReference>
<name>A0ABY3SKE5_9BACL</name>